<dbReference type="InterPro" id="IPR020945">
    <property type="entry name" value="DMSO/NO3_reduct_chaperone"/>
</dbReference>
<dbReference type="NCBIfam" id="NF003442">
    <property type="entry name" value="PRK04976.1"/>
    <property type="match status" value="1"/>
</dbReference>
<evidence type="ECO:0000313" key="4">
    <source>
        <dbReference type="EMBL" id="SUI47525.1"/>
    </source>
</evidence>
<dbReference type="GO" id="GO:0006457">
    <property type="term" value="P:protein folding"/>
    <property type="evidence" value="ECO:0007669"/>
    <property type="project" value="UniProtKB-UniRule"/>
</dbReference>
<proteinExistence type="inferred from homology"/>
<protein>
    <recommendedName>
        <fullName evidence="3">Chaperone protein TorD</fullName>
    </recommendedName>
</protein>
<dbReference type="AlphaFoldDB" id="A0A379YMN4"/>
<dbReference type="InterPro" id="IPR036386">
    <property type="entry name" value="HscB_C_sf"/>
</dbReference>
<reference evidence="4 5" key="1">
    <citation type="submission" date="2018-06" db="EMBL/GenBank/DDBJ databases">
        <authorList>
            <consortium name="Pathogen Informatics"/>
            <person name="Doyle S."/>
        </authorList>
    </citation>
    <scope>NUCLEOTIDE SEQUENCE [LARGE SCALE GENOMIC DNA]</scope>
    <source>
        <strain evidence="4 5">NCTC10738</strain>
    </source>
</reference>
<dbReference type="HAMAP" id="MF_01150">
    <property type="entry name" value="TorD"/>
    <property type="match status" value="1"/>
</dbReference>
<dbReference type="GO" id="GO:0005737">
    <property type="term" value="C:cytoplasm"/>
    <property type="evidence" value="ECO:0007669"/>
    <property type="project" value="UniProtKB-SubCell"/>
</dbReference>
<dbReference type="InterPro" id="IPR023069">
    <property type="entry name" value="Chaperone_TorD"/>
</dbReference>
<evidence type="ECO:0000256" key="1">
    <source>
        <dbReference type="ARBA" id="ARBA00022490"/>
    </source>
</evidence>
<evidence type="ECO:0000256" key="2">
    <source>
        <dbReference type="ARBA" id="ARBA00023186"/>
    </source>
</evidence>
<comment type="subcellular location">
    <subcellularLocation>
        <location evidence="3">Cytoplasm</location>
    </subcellularLocation>
</comment>
<dbReference type="RefSeq" id="WP_115389036.1">
    <property type="nucleotide sequence ID" value="NZ_JADZHC010000035.1"/>
</dbReference>
<gene>
    <name evidence="4" type="primary">torD_1</name>
    <name evidence="3" type="synonym">torD</name>
    <name evidence="4" type="ORF">NCTC10738_00315</name>
</gene>
<keyword evidence="5" id="KW-1185">Reference proteome</keyword>
<comment type="function">
    <text evidence="3">Involved in the biogenesis of TorA. Acts on TorA before the insertion of the molybdenum cofactor and, as a result, probably favors a conformation of the apoenzyme that is competent for acquiring the cofactor.</text>
</comment>
<dbReference type="SUPFAM" id="SSF89155">
    <property type="entry name" value="TorD-like"/>
    <property type="match status" value="1"/>
</dbReference>
<sequence length="209" mass="23458">MEQLNQGRAMLYNFLSGLFARELNAERLSQLTSPESKAFWQQLSSDPALKQEAKLMEQKLQSIAWMQDRDKALLELAADFCGLFLVGSKQSASPYAGLYLQADEDVTLFSEQHQQMLAFLQRSQLQLSGDFPEPADHLAVILAYQAHLCLNASASTQQEFLQECLLSWLEPFCQRVTECDRGGFYAALARLTLAFVQSDAEWLKGAAAH</sequence>
<name>A0A379YMN4_9GAMM</name>
<dbReference type="InterPro" id="IPR050289">
    <property type="entry name" value="TorD/DmsD_chaperones"/>
</dbReference>
<accession>A0A379YMN4</accession>
<dbReference type="PANTHER" id="PTHR34227">
    <property type="entry name" value="CHAPERONE PROTEIN YCDY"/>
    <property type="match status" value="1"/>
</dbReference>
<dbReference type="PANTHER" id="PTHR34227:SF11">
    <property type="entry name" value="CHAPERONE PROTEIN TORD"/>
    <property type="match status" value="1"/>
</dbReference>
<organism evidence="4 5">
    <name type="scientific">Shewanella algae</name>
    <dbReference type="NCBI Taxonomy" id="38313"/>
    <lineage>
        <taxon>Bacteria</taxon>
        <taxon>Pseudomonadati</taxon>
        <taxon>Pseudomonadota</taxon>
        <taxon>Gammaproteobacteria</taxon>
        <taxon>Alteromonadales</taxon>
        <taxon>Shewanellaceae</taxon>
        <taxon>Shewanella</taxon>
    </lineage>
</organism>
<dbReference type="EMBL" id="UGYO01000001">
    <property type="protein sequence ID" value="SUI47525.1"/>
    <property type="molecule type" value="Genomic_DNA"/>
</dbReference>
<dbReference type="Proteomes" id="UP000254069">
    <property type="component" value="Unassembled WGS sequence"/>
</dbReference>
<dbReference type="Gene3D" id="1.20.1280.20">
    <property type="entry name" value="HscB, C-terminal domain"/>
    <property type="match status" value="1"/>
</dbReference>
<comment type="similarity">
    <text evidence="3">Belongs to the TorD/DmsD family. TorD subfamily.</text>
</comment>
<dbReference type="InterPro" id="IPR036411">
    <property type="entry name" value="TorD-like_sf"/>
</dbReference>
<evidence type="ECO:0000256" key="3">
    <source>
        <dbReference type="HAMAP-Rule" id="MF_01150"/>
    </source>
</evidence>
<dbReference type="Gene3D" id="1.20.120.1820">
    <property type="match status" value="1"/>
</dbReference>
<dbReference type="GO" id="GO:0051259">
    <property type="term" value="P:protein complex oligomerization"/>
    <property type="evidence" value="ECO:0007669"/>
    <property type="project" value="InterPro"/>
</dbReference>
<dbReference type="Pfam" id="PF02613">
    <property type="entry name" value="Nitrate_red_del"/>
    <property type="match status" value="1"/>
</dbReference>
<keyword evidence="2 3" id="KW-0143">Chaperone</keyword>
<evidence type="ECO:0000313" key="5">
    <source>
        <dbReference type="Proteomes" id="UP000254069"/>
    </source>
</evidence>
<keyword evidence="1 3" id="KW-0963">Cytoplasm</keyword>